<dbReference type="EMBL" id="LT906479">
    <property type="protein sequence ID" value="SNW02974.1"/>
    <property type="molecule type" value="Genomic_DNA"/>
</dbReference>
<name>A0A240C4R1_SERFI</name>
<evidence type="ECO:0000313" key="4">
    <source>
        <dbReference type="EMBL" id="SNW02974.1"/>
    </source>
</evidence>
<sequence length="249" mass="27853">MTSMDSVTESSLDHVGDGIDSLNAAWSFGGNTPKNFDSHVSKSVPKYHDGHELILSLSDFFINKNSVVYELGSSTGALTRKLAKRHPLGAKFVGIDIEEAMTQQATIQLAEHAENKNVSFLTDDILNFPYEKSDFIVAYYTVQFIPPCVRQQLLDRIYQSLNWGGAFVLFEKVRGPDARFQDIISSLYVDYKVEQGYAAHEILAKSRSLKGVLEPFSAAGNQDMLNRAGFLDVMTIFKHICFEGFFCIK</sequence>
<dbReference type="SUPFAM" id="SSF53335">
    <property type="entry name" value="S-adenosyl-L-methionine-dependent methyltransferases"/>
    <property type="match status" value="1"/>
</dbReference>
<evidence type="ECO:0000259" key="3">
    <source>
        <dbReference type="Pfam" id="PF13649"/>
    </source>
</evidence>
<evidence type="ECO:0000256" key="2">
    <source>
        <dbReference type="ARBA" id="ARBA00022691"/>
    </source>
</evidence>
<organism evidence="4 5">
    <name type="scientific">Serratia ficaria</name>
    <dbReference type="NCBI Taxonomy" id="61651"/>
    <lineage>
        <taxon>Bacteria</taxon>
        <taxon>Pseudomonadati</taxon>
        <taxon>Pseudomonadota</taxon>
        <taxon>Gammaproteobacteria</taxon>
        <taxon>Enterobacterales</taxon>
        <taxon>Yersiniaceae</taxon>
        <taxon>Serratia</taxon>
    </lineage>
</organism>
<dbReference type="EC" id="2.1.1.-" evidence="4"/>
<dbReference type="GO" id="GO:0008168">
    <property type="term" value="F:methyltransferase activity"/>
    <property type="evidence" value="ECO:0007669"/>
    <property type="project" value="UniProtKB-KW"/>
</dbReference>
<keyword evidence="2" id="KW-0949">S-adenosyl-L-methionine</keyword>
<dbReference type="CDD" id="cd02440">
    <property type="entry name" value="AdoMet_MTases"/>
    <property type="match status" value="1"/>
</dbReference>
<keyword evidence="5" id="KW-1185">Reference proteome</keyword>
<evidence type="ECO:0000256" key="1">
    <source>
        <dbReference type="ARBA" id="ARBA00022679"/>
    </source>
</evidence>
<dbReference type="Pfam" id="PF13649">
    <property type="entry name" value="Methyltransf_25"/>
    <property type="match status" value="1"/>
</dbReference>
<keyword evidence="4" id="KW-0489">Methyltransferase</keyword>
<dbReference type="PANTHER" id="PTHR43861">
    <property type="entry name" value="TRANS-ACONITATE 2-METHYLTRANSFERASE-RELATED"/>
    <property type="match status" value="1"/>
</dbReference>
<dbReference type="Gene3D" id="3.40.50.150">
    <property type="entry name" value="Vaccinia Virus protein VP39"/>
    <property type="match status" value="1"/>
</dbReference>
<dbReference type="GO" id="GO:0032259">
    <property type="term" value="P:methylation"/>
    <property type="evidence" value="ECO:0007669"/>
    <property type="project" value="UniProtKB-KW"/>
</dbReference>
<keyword evidence="1 4" id="KW-0808">Transferase</keyword>
<dbReference type="InterPro" id="IPR029063">
    <property type="entry name" value="SAM-dependent_MTases_sf"/>
</dbReference>
<protein>
    <submittedName>
        <fullName evidence="4">tRNA (Cmo5U34)-methyltransferase</fullName>
        <ecNumber evidence="4">2.1.1.-</ecNumber>
    </submittedName>
</protein>
<dbReference type="GeneID" id="75028206"/>
<dbReference type="Proteomes" id="UP000215134">
    <property type="component" value="Chromosome 1"/>
</dbReference>
<dbReference type="RefSeq" id="WP_197701091.1">
    <property type="nucleotide sequence ID" value="NZ_CAMIQD010000001.1"/>
</dbReference>
<accession>A0A240C4R1</accession>
<dbReference type="AlphaFoldDB" id="A0A240C4R1"/>
<gene>
    <name evidence="4" type="primary">cmoA_2</name>
    <name evidence="4" type="ORF">SAMEA4384070_03059</name>
</gene>
<dbReference type="InterPro" id="IPR041698">
    <property type="entry name" value="Methyltransf_25"/>
</dbReference>
<dbReference type="KEGG" id="sfj:SAMEA4384070_3059"/>
<reference evidence="4 5" key="1">
    <citation type="submission" date="2017-06" db="EMBL/GenBank/DDBJ databases">
        <authorList>
            <consortium name="Pathogen Informatics"/>
        </authorList>
    </citation>
    <scope>NUCLEOTIDE SEQUENCE [LARGE SCALE GENOMIC DNA]</scope>
    <source>
        <strain evidence="4 5">NCTC12148</strain>
    </source>
</reference>
<dbReference type="PANTHER" id="PTHR43861:SF2">
    <property type="entry name" value="CARBOXY-S-ADENOSYL-L-METHIONINE SYNTHASE"/>
    <property type="match status" value="1"/>
</dbReference>
<proteinExistence type="predicted"/>
<evidence type="ECO:0000313" key="5">
    <source>
        <dbReference type="Proteomes" id="UP000215134"/>
    </source>
</evidence>
<feature type="domain" description="Methyltransferase" evidence="3">
    <location>
        <begin position="68"/>
        <end position="165"/>
    </location>
</feature>